<organism evidence="2 3">
    <name type="scientific">Opisthorchis felineus</name>
    <dbReference type="NCBI Taxonomy" id="147828"/>
    <lineage>
        <taxon>Eukaryota</taxon>
        <taxon>Metazoa</taxon>
        <taxon>Spiralia</taxon>
        <taxon>Lophotrochozoa</taxon>
        <taxon>Platyhelminthes</taxon>
        <taxon>Trematoda</taxon>
        <taxon>Digenea</taxon>
        <taxon>Opisthorchiida</taxon>
        <taxon>Opisthorchiata</taxon>
        <taxon>Opisthorchiidae</taxon>
        <taxon>Opisthorchis</taxon>
    </lineage>
</organism>
<feature type="region of interest" description="Disordered" evidence="1">
    <location>
        <begin position="304"/>
        <end position="468"/>
    </location>
</feature>
<keyword evidence="3" id="KW-1185">Reference proteome</keyword>
<proteinExistence type="predicted"/>
<feature type="compositionally biased region" description="Basic and acidic residues" evidence="1">
    <location>
        <begin position="359"/>
        <end position="383"/>
    </location>
</feature>
<evidence type="ECO:0000256" key="1">
    <source>
        <dbReference type="SAM" id="MobiDB-lite"/>
    </source>
</evidence>
<evidence type="ECO:0000313" key="2">
    <source>
        <dbReference type="EMBL" id="TGZ69794.1"/>
    </source>
</evidence>
<dbReference type="OrthoDB" id="6258696at2759"/>
<reference evidence="2 3" key="1">
    <citation type="journal article" date="2019" name="BMC Genomics">
        <title>New insights from Opisthorchis felineus genome: update on genomics of the epidemiologically important liver flukes.</title>
        <authorList>
            <person name="Ershov N.I."/>
            <person name="Mordvinov V.A."/>
            <person name="Prokhortchouk E.B."/>
            <person name="Pakharukova M.Y."/>
            <person name="Gunbin K.V."/>
            <person name="Ustyantsev K."/>
            <person name="Genaev M.A."/>
            <person name="Blinov A.G."/>
            <person name="Mazur A."/>
            <person name="Boulygina E."/>
            <person name="Tsygankova S."/>
            <person name="Khrameeva E."/>
            <person name="Chekanov N."/>
            <person name="Fan G."/>
            <person name="Xiao A."/>
            <person name="Zhang H."/>
            <person name="Xu X."/>
            <person name="Yang H."/>
            <person name="Solovyev V."/>
            <person name="Lee S.M."/>
            <person name="Liu X."/>
            <person name="Afonnikov D.A."/>
            <person name="Skryabin K.G."/>
        </authorList>
    </citation>
    <scope>NUCLEOTIDE SEQUENCE [LARGE SCALE GENOMIC DNA]</scope>
    <source>
        <strain evidence="2">AK-0245</strain>
        <tissue evidence="2">Whole organism</tissue>
    </source>
</reference>
<sequence>MSRELPGSTDATERLTTSSDRVYTGTTFVSNTTTTDDSTKTNIKPPPVSPSPAYLMSMQKPNRVPLLLPKAWAPYCGDLELAVFHMHESYPVTPDEEQRVALSVPFLLHNSLGIQMKRFDRPSRSVIPYGRQGGKYLPDAVIHPACELVRRHRKPFIREISKGDFKLEQERRNEAPVTPQLLLNEIQEKYSPKTGCPYPCLENYIAANKGIASKTEPQASSFLSLEQDLNHWKDGVVDIRQTTADLRKYSLTTCNESEPEMSSSGRLEQLPSPTIVSSPISTPYINPHPEVPVPLTEEKDSINNEVISTDVPTSVESEPKLTSEDKSEPSIEPHEVEDTKVSLKVTGSDLVEEAELDADQEHPILQESERPEESEESVDRPDSFEPASNEEGAVQDSPLSASVEVQGQSEVTVSVELTDHEESPEMLSEEVHVSPTITEVVQPPSEEESTSEPLPDSSTENPLQISPE</sequence>
<dbReference type="EMBL" id="SJOL01005799">
    <property type="protein sequence ID" value="TGZ69794.1"/>
    <property type="molecule type" value="Genomic_DNA"/>
</dbReference>
<gene>
    <name evidence="2" type="ORF">CRM22_003537</name>
</gene>
<comment type="caution">
    <text evidence="2">The sequence shown here is derived from an EMBL/GenBank/DDBJ whole genome shotgun (WGS) entry which is preliminary data.</text>
</comment>
<evidence type="ECO:0000313" key="3">
    <source>
        <dbReference type="Proteomes" id="UP000308267"/>
    </source>
</evidence>
<feature type="compositionally biased region" description="Polar residues" evidence="1">
    <location>
        <begin position="304"/>
        <end position="316"/>
    </location>
</feature>
<dbReference type="AlphaFoldDB" id="A0A4V3SFU3"/>
<feature type="compositionally biased region" description="Basic and acidic residues" evidence="1">
    <location>
        <begin position="317"/>
        <end position="341"/>
    </location>
</feature>
<feature type="compositionally biased region" description="Low complexity" evidence="1">
    <location>
        <begin position="451"/>
        <end position="460"/>
    </location>
</feature>
<feature type="compositionally biased region" description="Polar residues" evidence="1">
    <location>
        <begin position="397"/>
        <end position="412"/>
    </location>
</feature>
<dbReference type="Proteomes" id="UP000308267">
    <property type="component" value="Unassembled WGS sequence"/>
</dbReference>
<accession>A0A4V3SFU3</accession>
<name>A0A4V3SFU3_OPIFE</name>
<protein>
    <submittedName>
        <fullName evidence="2">Uncharacterized protein</fullName>
    </submittedName>
</protein>